<dbReference type="GO" id="GO:0003676">
    <property type="term" value="F:nucleic acid binding"/>
    <property type="evidence" value="ECO:0007669"/>
    <property type="project" value="InterPro"/>
</dbReference>
<evidence type="ECO:0000256" key="1">
    <source>
        <dbReference type="ARBA" id="ARBA00012493"/>
    </source>
</evidence>
<comment type="caution">
    <text evidence="5">The sequence shown here is derived from an EMBL/GenBank/DDBJ whole genome shotgun (WGS) entry which is preliminary data.</text>
</comment>
<dbReference type="PANTHER" id="PTHR37984">
    <property type="entry name" value="PROTEIN CBG26694"/>
    <property type="match status" value="1"/>
</dbReference>
<dbReference type="SUPFAM" id="SSF57756">
    <property type="entry name" value="Retrovirus zinc finger-like domains"/>
    <property type="match status" value="1"/>
</dbReference>
<accession>A0A8X6V1S0</accession>
<name>A0A8X6V1S0_TRICX</name>
<dbReference type="FunFam" id="1.10.340.70:FF:000001">
    <property type="entry name" value="Retrovirus-related Pol polyprotein from transposon gypsy-like Protein"/>
    <property type="match status" value="1"/>
</dbReference>
<dbReference type="PANTHER" id="PTHR37984:SF15">
    <property type="entry name" value="INTEGRASE CATALYTIC DOMAIN-CONTAINING PROTEIN"/>
    <property type="match status" value="1"/>
</dbReference>
<keyword evidence="2" id="KW-0863">Zinc-finger</keyword>
<dbReference type="GO" id="GO:0003964">
    <property type="term" value="F:RNA-directed DNA polymerase activity"/>
    <property type="evidence" value="ECO:0007669"/>
    <property type="project" value="UniProtKB-EC"/>
</dbReference>
<dbReference type="InterPro" id="IPR001878">
    <property type="entry name" value="Znf_CCHC"/>
</dbReference>
<dbReference type="Gene3D" id="1.10.340.70">
    <property type="match status" value="1"/>
</dbReference>
<proteinExistence type="predicted"/>
<dbReference type="Pfam" id="PF03564">
    <property type="entry name" value="DUF1759"/>
    <property type="match status" value="1"/>
</dbReference>
<dbReference type="GO" id="GO:0008270">
    <property type="term" value="F:zinc ion binding"/>
    <property type="evidence" value="ECO:0007669"/>
    <property type="project" value="UniProtKB-KW"/>
</dbReference>
<dbReference type="Pfam" id="PF17921">
    <property type="entry name" value="Integrase_H2C2"/>
    <property type="match status" value="1"/>
</dbReference>
<evidence type="ECO:0000313" key="6">
    <source>
        <dbReference type="Proteomes" id="UP000887159"/>
    </source>
</evidence>
<protein>
    <recommendedName>
        <fullName evidence="1">RNA-directed DNA polymerase</fullName>
        <ecNumber evidence="1">2.7.7.49</ecNumber>
    </recommendedName>
</protein>
<gene>
    <name evidence="5" type="primary">X975_00807</name>
    <name evidence="5" type="ORF">TNCV_2289031</name>
</gene>
<feature type="domain" description="CCHC-type" evidence="4">
    <location>
        <begin position="119"/>
        <end position="134"/>
    </location>
</feature>
<keyword evidence="2" id="KW-0479">Metal-binding</keyword>
<dbReference type="InterPro" id="IPR005312">
    <property type="entry name" value="DUF1759"/>
</dbReference>
<dbReference type="InterPro" id="IPR012337">
    <property type="entry name" value="RNaseH-like_sf"/>
</dbReference>
<keyword evidence="6" id="KW-1185">Reference proteome</keyword>
<dbReference type="InterPro" id="IPR036875">
    <property type="entry name" value="Znf_CCHC_sf"/>
</dbReference>
<dbReference type="InterPro" id="IPR050951">
    <property type="entry name" value="Retrovirus_Pol_polyprotein"/>
</dbReference>
<dbReference type="Gene3D" id="3.30.420.10">
    <property type="entry name" value="Ribonuclease H-like superfamily/Ribonuclease H"/>
    <property type="match status" value="1"/>
</dbReference>
<dbReference type="AlphaFoldDB" id="A0A8X6V1S0"/>
<dbReference type="Proteomes" id="UP000887159">
    <property type="component" value="Unassembled WGS sequence"/>
</dbReference>
<evidence type="ECO:0000313" key="5">
    <source>
        <dbReference type="EMBL" id="GFX96013.1"/>
    </source>
</evidence>
<feature type="compositionally biased region" description="Basic and acidic residues" evidence="3">
    <location>
        <begin position="69"/>
        <end position="82"/>
    </location>
</feature>
<sequence>MWLYYCKLRGANDFESVNQLIVADKMFEMLDSETATHIGVLQGEEWYKPRDLGKQCDIFYASKGKSYDEPERAKWNDSEKRSFNGSWDKQPFGEKKSDNFSSRKNFDKGQVTEIKKFACFTCGSDKHFKRDCPKNKEVDNKRLNVNKVSTEGTELVDGTVAARVDLIDGKLVHALVDAGTEITVIKKDLVPGISVEGASTIYLKGIFGPAVKCPLVYVPIGLATGGQVNVVHQQVLCALAEVLVEDVLLPPEVLDMLGGAQSEENSLAQSSQDLRVDSGNVDETEVSLGILPEKAQEHIEDSQRNITSCRNEVVTLGTKDEEVTAEMDKGSMVADSFRSEQECCAELALAWKYAKEGKGNYYEVDGYLFRRDKILGESIGQLVIPKCRRTEVLKLAHTSVFSSHMGPKKTLERIKYSFFWEGLRANVKKFCESCKECQLTRSVRIKDRSSSTPVARLELPFEVGNMDLIGPIDSPSLKGHKYILCLVDQHTRWGEAVPLTSLSAKITCEAWLNIFSRTEIYLLSKREGFVEKNSAASWVTVLDLWKWYFCRSLTKNYAACFMPFGICMTKKVRFKIEYTSYGCNLTTQVLRMLEQFVVSRIVDIDILMQIWKNRVKQINVVLEWVGRVRSRCLHLATGRTRDDIEKKIWQRQRRKGGRNGEERGGEEKPGGEKKTRLDGPKKLDKKSKNKNNSNVTTEEKLNRLKDSIKGTLTRLEAFTSEKTVSKDTSVTEIEIKLKKIEQLQINLDKIAEDYCEIEIFEILEIIQLDIEDINQRIEITEVGLKLLMYSLKNSENVNINLNHNGKNSIRLPQIPLPEFSGVIAEFSNFKNQFISLISNNEQLNDSQKLYYLRASLKGEAKLLESPSDSFDSLFSALEDRYENKRQLIDSHVLEIINHEKIYSESAKELRALMDCINRNIRALKVLKYEQNDLSQI</sequence>
<dbReference type="SMART" id="SM00343">
    <property type="entry name" value="ZnF_C2HC"/>
    <property type="match status" value="1"/>
</dbReference>
<evidence type="ECO:0000256" key="3">
    <source>
        <dbReference type="SAM" id="MobiDB-lite"/>
    </source>
</evidence>
<reference evidence="5" key="1">
    <citation type="submission" date="2020-08" db="EMBL/GenBank/DDBJ databases">
        <title>Multicomponent nature underlies the extraordinary mechanical properties of spider dragline silk.</title>
        <authorList>
            <person name="Kono N."/>
            <person name="Nakamura H."/>
            <person name="Mori M."/>
            <person name="Yoshida Y."/>
            <person name="Ohtoshi R."/>
            <person name="Malay A.D."/>
            <person name="Moran D.A.P."/>
            <person name="Tomita M."/>
            <person name="Numata K."/>
            <person name="Arakawa K."/>
        </authorList>
    </citation>
    <scope>NUCLEOTIDE SEQUENCE</scope>
</reference>
<evidence type="ECO:0000259" key="4">
    <source>
        <dbReference type="PROSITE" id="PS50158"/>
    </source>
</evidence>
<dbReference type="EMBL" id="BMAU01021190">
    <property type="protein sequence ID" value="GFX96013.1"/>
    <property type="molecule type" value="Genomic_DNA"/>
</dbReference>
<dbReference type="PROSITE" id="PS50158">
    <property type="entry name" value="ZF_CCHC"/>
    <property type="match status" value="1"/>
</dbReference>
<organism evidence="5 6">
    <name type="scientific">Trichonephila clavipes</name>
    <name type="common">Golden silk orbweaver</name>
    <name type="synonym">Nephila clavipes</name>
    <dbReference type="NCBI Taxonomy" id="2585209"/>
    <lineage>
        <taxon>Eukaryota</taxon>
        <taxon>Metazoa</taxon>
        <taxon>Ecdysozoa</taxon>
        <taxon>Arthropoda</taxon>
        <taxon>Chelicerata</taxon>
        <taxon>Arachnida</taxon>
        <taxon>Araneae</taxon>
        <taxon>Araneomorphae</taxon>
        <taxon>Entelegynae</taxon>
        <taxon>Araneoidea</taxon>
        <taxon>Nephilidae</taxon>
        <taxon>Trichonephila</taxon>
    </lineage>
</organism>
<feature type="region of interest" description="Disordered" evidence="3">
    <location>
        <begin position="69"/>
        <end position="103"/>
    </location>
</feature>
<evidence type="ECO:0000256" key="2">
    <source>
        <dbReference type="PROSITE-ProRule" id="PRU00047"/>
    </source>
</evidence>
<feature type="compositionally biased region" description="Basic and acidic residues" evidence="3">
    <location>
        <begin position="658"/>
        <end position="682"/>
    </location>
</feature>
<dbReference type="InterPro" id="IPR036397">
    <property type="entry name" value="RNaseH_sf"/>
</dbReference>
<keyword evidence="2" id="KW-0862">Zinc</keyword>
<dbReference type="EC" id="2.7.7.49" evidence="1"/>
<feature type="region of interest" description="Disordered" evidence="3">
    <location>
        <begin position="646"/>
        <end position="700"/>
    </location>
</feature>
<dbReference type="SUPFAM" id="SSF53098">
    <property type="entry name" value="Ribonuclease H-like"/>
    <property type="match status" value="1"/>
</dbReference>
<dbReference type="InterPro" id="IPR041588">
    <property type="entry name" value="Integrase_H2C2"/>
</dbReference>